<accession>A0ABP6T8G1</accession>
<dbReference type="PANTHER" id="PTHR46268">
    <property type="entry name" value="STRESS RESPONSE PROTEIN NHAX"/>
    <property type="match status" value="1"/>
</dbReference>
<dbReference type="Pfam" id="PF00582">
    <property type="entry name" value="Usp"/>
    <property type="match status" value="2"/>
</dbReference>
<name>A0ABP6T8G1_9ACTN</name>
<dbReference type="Proteomes" id="UP001501676">
    <property type="component" value="Unassembled WGS sequence"/>
</dbReference>
<evidence type="ECO:0000256" key="1">
    <source>
        <dbReference type="ARBA" id="ARBA00008791"/>
    </source>
</evidence>
<dbReference type="Gene3D" id="3.40.50.620">
    <property type="entry name" value="HUPs"/>
    <property type="match status" value="2"/>
</dbReference>
<comment type="caution">
    <text evidence="4">The sequence shown here is derived from an EMBL/GenBank/DDBJ whole genome shotgun (WGS) entry which is preliminary data.</text>
</comment>
<gene>
    <name evidence="4" type="ORF">GCM10020369_66090</name>
</gene>
<feature type="domain" description="UspA" evidence="3">
    <location>
        <begin position="152"/>
        <end position="276"/>
    </location>
</feature>
<reference evidence="5" key="1">
    <citation type="journal article" date="2019" name="Int. J. Syst. Evol. Microbiol.">
        <title>The Global Catalogue of Microorganisms (GCM) 10K type strain sequencing project: providing services to taxonomists for standard genome sequencing and annotation.</title>
        <authorList>
            <consortium name="The Broad Institute Genomics Platform"/>
            <consortium name="The Broad Institute Genome Sequencing Center for Infectious Disease"/>
            <person name="Wu L."/>
            <person name="Ma J."/>
        </authorList>
    </citation>
    <scope>NUCLEOTIDE SEQUENCE [LARGE SCALE GENOMIC DNA]</scope>
    <source>
        <strain evidence="5">JCM 9458</strain>
    </source>
</reference>
<dbReference type="InterPro" id="IPR014729">
    <property type="entry name" value="Rossmann-like_a/b/a_fold"/>
</dbReference>
<dbReference type="CDD" id="cd00293">
    <property type="entry name" value="USP-like"/>
    <property type="match status" value="1"/>
</dbReference>
<dbReference type="PRINTS" id="PR01438">
    <property type="entry name" value="UNVRSLSTRESS"/>
</dbReference>
<dbReference type="EMBL" id="BAAAYN010000047">
    <property type="protein sequence ID" value="GAA3394920.1"/>
    <property type="molecule type" value="Genomic_DNA"/>
</dbReference>
<keyword evidence="5" id="KW-1185">Reference proteome</keyword>
<feature type="domain" description="UspA" evidence="3">
    <location>
        <begin position="15"/>
        <end position="137"/>
    </location>
</feature>
<dbReference type="PANTHER" id="PTHR46268:SF6">
    <property type="entry name" value="UNIVERSAL STRESS PROTEIN UP12"/>
    <property type="match status" value="1"/>
</dbReference>
<dbReference type="SUPFAM" id="SSF52402">
    <property type="entry name" value="Adenine nucleotide alpha hydrolases-like"/>
    <property type="match status" value="2"/>
</dbReference>
<evidence type="ECO:0000259" key="3">
    <source>
        <dbReference type="Pfam" id="PF00582"/>
    </source>
</evidence>
<sequence>MIGDGAQQKPDESGRRVVVGVDGSPGATRALDWAAREARARGVLLHVVVAESAPPGMPSPGHPVLDQALARCAQREFPQLVTGAVRQDSPATALLREAADAELLVVGRSGRGGQAGTHLGSVPASVLRYAPCDVAVVAGSPTGGPPHWTGDVLAGIDGSVHDRAVLDAAFAAARARSGRLMVVHAPGARAGRWDPPSDARALLDAAIAGGVPRYPDVEVAGRVVEDGPIHALDALSAGAALLVIGAVGRDSLPGQLLGSVPRALAGRIACPVLVVRDRVRAPNDGQGLGPGPEGLSGLGRGAR</sequence>
<dbReference type="InterPro" id="IPR006016">
    <property type="entry name" value="UspA"/>
</dbReference>
<protein>
    <submittedName>
        <fullName evidence="4">Universal stress protein</fullName>
    </submittedName>
</protein>
<comment type="similarity">
    <text evidence="1">Belongs to the universal stress protein A family.</text>
</comment>
<evidence type="ECO:0000313" key="5">
    <source>
        <dbReference type="Proteomes" id="UP001501676"/>
    </source>
</evidence>
<proteinExistence type="inferred from homology"/>
<organism evidence="4 5">
    <name type="scientific">Cryptosporangium minutisporangium</name>
    <dbReference type="NCBI Taxonomy" id="113569"/>
    <lineage>
        <taxon>Bacteria</taxon>
        <taxon>Bacillati</taxon>
        <taxon>Actinomycetota</taxon>
        <taxon>Actinomycetes</taxon>
        <taxon>Cryptosporangiales</taxon>
        <taxon>Cryptosporangiaceae</taxon>
        <taxon>Cryptosporangium</taxon>
    </lineage>
</organism>
<dbReference type="RefSeq" id="WP_345732185.1">
    <property type="nucleotide sequence ID" value="NZ_BAAAYN010000047.1"/>
</dbReference>
<feature type="region of interest" description="Disordered" evidence="2">
    <location>
        <begin position="281"/>
        <end position="303"/>
    </location>
</feature>
<evidence type="ECO:0000313" key="4">
    <source>
        <dbReference type="EMBL" id="GAA3394920.1"/>
    </source>
</evidence>
<dbReference type="InterPro" id="IPR006015">
    <property type="entry name" value="Universal_stress_UspA"/>
</dbReference>
<feature type="region of interest" description="Disordered" evidence="2">
    <location>
        <begin position="1"/>
        <end position="21"/>
    </location>
</feature>
<feature type="compositionally biased region" description="Gly residues" evidence="2">
    <location>
        <begin position="286"/>
        <end position="303"/>
    </location>
</feature>
<evidence type="ECO:0000256" key="2">
    <source>
        <dbReference type="SAM" id="MobiDB-lite"/>
    </source>
</evidence>